<dbReference type="InterPro" id="IPR029759">
    <property type="entry name" value="GPX_AS"/>
</dbReference>
<evidence type="ECO:0000256" key="1">
    <source>
        <dbReference type="ARBA" id="ARBA00006926"/>
    </source>
</evidence>
<dbReference type="SUPFAM" id="SSF52833">
    <property type="entry name" value="Thioredoxin-like"/>
    <property type="match status" value="1"/>
</dbReference>
<dbReference type="GO" id="GO:0004601">
    <property type="term" value="F:peroxidase activity"/>
    <property type="evidence" value="ECO:0007669"/>
    <property type="project" value="UniProtKB-KW"/>
</dbReference>
<keyword evidence="3 4" id="KW-0560">Oxidoreductase</keyword>
<dbReference type="Proteomes" id="UP001595692">
    <property type="component" value="Unassembled WGS sequence"/>
</dbReference>
<evidence type="ECO:0000256" key="2">
    <source>
        <dbReference type="ARBA" id="ARBA00022559"/>
    </source>
</evidence>
<sequence length="159" mass="17994">MLPRLVLTRLDGSLLSNEQLQDKVLLIVNVASRCGFTPQYAQLQRLHDHYASQGLVVLAFPCNQFGMQEPGSHDEIAQFCSLNYGVTFAVMEKCEVNGDAAHPLFKWLKQEKPGLFGTEGIKWNFTKFLVDRRGNVVGRYAPQVSPEQLQETIEQLLRD</sequence>
<evidence type="ECO:0000256" key="4">
    <source>
        <dbReference type="RuleBase" id="RU000499"/>
    </source>
</evidence>
<gene>
    <name evidence="5" type="ORF">ACFOSS_11160</name>
</gene>
<protein>
    <recommendedName>
        <fullName evidence="4">Glutathione peroxidase</fullName>
    </recommendedName>
</protein>
<comment type="similarity">
    <text evidence="1 4">Belongs to the glutathione peroxidase family.</text>
</comment>
<evidence type="ECO:0000313" key="6">
    <source>
        <dbReference type="Proteomes" id="UP001595692"/>
    </source>
</evidence>
<name>A0ABV8CPT5_9GAMM</name>
<proteinExistence type="inferred from homology"/>
<dbReference type="Pfam" id="PF00255">
    <property type="entry name" value="GSHPx"/>
    <property type="match status" value="1"/>
</dbReference>
<dbReference type="Gene3D" id="3.40.30.10">
    <property type="entry name" value="Glutaredoxin"/>
    <property type="match status" value="1"/>
</dbReference>
<dbReference type="InterPro" id="IPR029760">
    <property type="entry name" value="GPX_CS"/>
</dbReference>
<evidence type="ECO:0000313" key="5">
    <source>
        <dbReference type="EMBL" id="MFC3914023.1"/>
    </source>
</evidence>
<evidence type="ECO:0000256" key="3">
    <source>
        <dbReference type="ARBA" id="ARBA00023002"/>
    </source>
</evidence>
<dbReference type="PANTHER" id="PTHR11592">
    <property type="entry name" value="GLUTATHIONE PEROXIDASE"/>
    <property type="match status" value="1"/>
</dbReference>
<dbReference type="InterPro" id="IPR000889">
    <property type="entry name" value="Glutathione_peroxidase"/>
</dbReference>
<dbReference type="InterPro" id="IPR036249">
    <property type="entry name" value="Thioredoxin-like_sf"/>
</dbReference>
<dbReference type="PROSITE" id="PS00763">
    <property type="entry name" value="GLUTATHIONE_PEROXID_2"/>
    <property type="match status" value="1"/>
</dbReference>
<dbReference type="PROSITE" id="PS51355">
    <property type="entry name" value="GLUTATHIONE_PEROXID_3"/>
    <property type="match status" value="1"/>
</dbReference>
<dbReference type="PRINTS" id="PR01011">
    <property type="entry name" value="GLUTPROXDASE"/>
</dbReference>
<dbReference type="RefSeq" id="WP_377152462.1">
    <property type="nucleotide sequence ID" value="NZ_JBHSAF010000014.1"/>
</dbReference>
<dbReference type="EMBL" id="JBHSAF010000014">
    <property type="protein sequence ID" value="MFC3914023.1"/>
    <property type="molecule type" value="Genomic_DNA"/>
</dbReference>
<dbReference type="PIRSF" id="PIRSF000303">
    <property type="entry name" value="Glutathion_perox"/>
    <property type="match status" value="1"/>
</dbReference>
<comment type="caution">
    <text evidence="5">The sequence shown here is derived from an EMBL/GenBank/DDBJ whole genome shotgun (WGS) entry which is preliminary data.</text>
</comment>
<keyword evidence="2 4" id="KW-0575">Peroxidase</keyword>
<accession>A0ABV8CPT5</accession>
<organism evidence="5 6">
    <name type="scientific">Pseudaeromonas sharmana</name>
    <dbReference type="NCBI Taxonomy" id="328412"/>
    <lineage>
        <taxon>Bacteria</taxon>
        <taxon>Pseudomonadati</taxon>
        <taxon>Pseudomonadota</taxon>
        <taxon>Gammaproteobacteria</taxon>
        <taxon>Aeromonadales</taxon>
        <taxon>Aeromonadaceae</taxon>
        <taxon>Pseudaeromonas</taxon>
    </lineage>
</organism>
<reference evidence="6" key="1">
    <citation type="journal article" date="2019" name="Int. J. Syst. Evol. Microbiol.">
        <title>The Global Catalogue of Microorganisms (GCM) 10K type strain sequencing project: providing services to taxonomists for standard genome sequencing and annotation.</title>
        <authorList>
            <consortium name="The Broad Institute Genomics Platform"/>
            <consortium name="The Broad Institute Genome Sequencing Center for Infectious Disease"/>
            <person name="Wu L."/>
            <person name="Ma J."/>
        </authorList>
    </citation>
    <scope>NUCLEOTIDE SEQUENCE [LARGE SCALE GENOMIC DNA]</scope>
    <source>
        <strain evidence="6">CCUG 54939</strain>
    </source>
</reference>
<keyword evidence="6" id="KW-1185">Reference proteome</keyword>
<dbReference type="PROSITE" id="PS00460">
    <property type="entry name" value="GLUTATHIONE_PEROXID_1"/>
    <property type="match status" value="1"/>
</dbReference>
<dbReference type="CDD" id="cd00340">
    <property type="entry name" value="GSH_Peroxidase"/>
    <property type="match status" value="1"/>
</dbReference>
<dbReference type="PANTHER" id="PTHR11592:SF78">
    <property type="entry name" value="GLUTATHIONE PEROXIDASE"/>
    <property type="match status" value="1"/>
</dbReference>